<dbReference type="InterPro" id="IPR000014">
    <property type="entry name" value="PAS"/>
</dbReference>
<dbReference type="SMART" id="SM00052">
    <property type="entry name" value="EAL"/>
    <property type="match status" value="1"/>
</dbReference>
<dbReference type="CDD" id="cd01948">
    <property type="entry name" value="EAL"/>
    <property type="match status" value="1"/>
</dbReference>
<dbReference type="CDD" id="cd01949">
    <property type="entry name" value="GGDEF"/>
    <property type="match status" value="1"/>
</dbReference>
<evidence type="ECO:0000313" key="6">
    <source>
        <dbReference type="Proteomes" id="UP000643403"/>
    </source>
</evidence>
<feature type="domain" description="PAC" evidence="2">
    <location>
        <begin position="470"/>
        <end position="524"/>
    </location>
</feature>
<keyword evidence="6" id="KW-1185">Reference proteome</keyword>
<dbReference type="InterPro" id="IPR001633">
    <property type="entry name" value="EAL_dom"/>
</dbReference>
<dbReference type="InterPro" id="IPR052155">
    <property type="entry name" value="Biofilm_reg_signaling"/>
</dbReference>
<feature type="domain" description="PAC" evidence="2">
    <location>
        <begin position="347"/>
        <end position="399"/>
    </location>
</feature>
<dbReference type="InterPro" id="IPR000160">
    <property type="entry name" value="GGDEF_dom"/>
</dbReference>
<dbReference type="Pfam" id="PF00990">
    <property type="entry name" value="GGDEF"/>
    <property type="match status" value="1"/>
</dbReference>
<organism evidence="5 6">
    <name type="scientific">Cognatilysobacter xinjiangensis</name>
    <dbReference type="NCBI Taxonomy" id="546892"/>
    <lineage>
        <taxon>Bacteria</taxon>
        <taxon>Pseudomonadati</taxon>
        <taxon>Pseudomonadota</taxon>
        <taxon>Gammaproteobacteria</taxon>
        <taxon>Lysobacterales</taxon>
        <taxon>Lysobacteraceae</taxon>
        <taxon>Cognatilysobacter</taxon>
    </lineage>
</organism>
<dbReference type="InterPro" id="IPR043128">
    <property type="entry name" value="Rev_trsase/Diguanyl_cyclase"/>
</dbReference>
<evidence type="ECO:0008006" key="7">
    <source>
        <dbReference type="Google" id="ProtNLM"/>
    </source>
</evidence>
<dbReference type="Pfam" id="PF08447">
    <property type="entry name" value="PAS_3"/>
    <property type="match status" value="2"/>
</dbReference>
<feature type="domain" description="PAS" evidence="1">
    <location>
        <begin position="396"/>
        <end position="455"/>
    </location>
</feature>
<dbReference type="SMART" id="SM00086">
    <property type="entry name" value="PAC"/>
    <property type="match status" value="4"/>
</dbReference>
<dbReference type="SUPFAM" id="SSF141868">
    <property type="entry name" value="EAL domain-like"/>
    <property type="match status" value="1"/>
</dbReference>
<accession>A0ABQ3C108</accession>
<comment type="caution">
    <text evidence="5">The sequence shown here is derived from an EMBL/GenBank/DDBJ whole genome shotgun (WGS) entry which is preliminary data.</text>
</comment>
<dbReference type="SMART" id="SM00267">
    <property type="entry name" value="GGDEF"/>
    <property type="match status" value="1"/>
</dbReference>
<dbReference type="Gene3D" id="3.30.70.270">
    <property type="match status" value="1"/>
</dbReference>
<dbReference type="Pfam" id="PF00563">
    <property type="entry name" value="EAL"/>
    <property type="match status" value="1"/>
</dbReference>
<dbReference type="SUPFAM" id="SSF55073">
    <property type="entry name" value="Nucleotide cyclase"/>
    <property type="match status" value="1"/>
</dbReference>
<reference evidence="6" key="1">
    <citation type="journal article" date="2019" name="Int. J. Syst. Evol. Microbiol.">
        <title>The Global Catalogue of Microorganisms (GCM) 10K type strain sequencing project: providing services to taxonomists for standard genome sequencing and annotation.</title>
        <authorList>
            <consortium name="The Broad Institute Genomics Platform"/>
            <consortium name="The Broad Institute Genome Sequencing Center for Infectious Disease"/>
            <person name="Wu L."/>
            <person name="Ma J."/>
        </authorList>
    </citation>
    <scope>NUCLEOTIDE SEQUENCE [LARGE SCALE GENOMIC DNA]</scope>
    <source>
        <strain evidence="6">KCTC 22558</strain>
    </source>
</reference>
<evidence type="ECO:0000259" key="4">
    <source>
        <dbReference type="PROSITE" id="PS50887"/>
    </source>
</evidence>
<dbReference type="SMART" id="SM00091">
    <property type="entry name" value="PAS"/>
    <property type="match status" value="4"/>
</dbReference>
<dbReference type="SUPFAM" id="SSF55785">
    <property type="entry name" value="PYP-like sensor domain (PAS domain)"/>
    <property type="match status" value="4"/>
</dbReference>
<dbReference type="InterPro" id="IPR001610">
    <property type="entry name" value="PAC"/>
</dbReference>
<dbReference type="PROSITE" id="PS50112">
    <property type="entry name" value="PAS"/>
    <property type="match status" value="3"/>
</dbReference>
<dbReference type="PANTHER" id="PTHR44757">
    <property type="entry name" value="DIGUANYLATE CYCLASE DGCP"/>
    <property type="match status" value="1"/>
</dbReference>
<proteinExistence type="predicted"/>
<feature type="domain" description="EAL" evidence="3">
    <location>
        <begin position="698"/>
        <end position="950"/>
    </location>
</feature>
<dbReference type="PROSITE" id="PS50887">
    <property type="entry name" value="GGDEF"/>
    <property type="match status" value="1"/>
</dbReference>
<dbReference type="InterPro" id="IPR035965">
    <property type="entry name" value="PAS-like_dom_sf"/>
</dbReference>
<dbReference type="InterPro" id="IPR013655">
    <property type="entry name" value="PAS_fold_3"/>
</dbReference>
<dbReference type="Proteomes" id="UP000643403">
    <property type="component" value="Unassembled WGS sequence"/>
</dbReference>
<dbReference type="EMBL" id="BMXY01000002">
    <property type="protein sequence ID" value="GGZ64125.1"/>
    <property type="molecule type" value="Genomic_DNA"/>
</dbReference>
<protein>
    <recommendedName>
        <fullName evidence="7">EAL domain-containing protein</fullName>
    </recommendedName>
</protein>
<dbReference type="InterPro" id="IPR029787">
    <property type="entry name" value="Nucleotide_cyclase"/>
</dbReference>
<dbReference type="InterPro" id="IPR000700">
    <property type="entry name" value="PAS-assoc_C"/>
</dbReference>
<evidence type="ECO:0000313" key="5">
    <source>
        <dbReference type="EMBL" id="GGZ64125.1"/>
    </source>
</evidence>
<dbReference type="Pfam" id="PF13426">
    <property type="entry name" value="PAS_9"/>
    <property type="match status" value="1"/>
</dbReference>
<feature type="domain" description="GGDEF" evidence="4">
    <location>
        <begin position="556"/>
        <end position="689"/>
    </location>
</feature>
<sequence length="957" mass="107362">MAAVAVAATTLGGRTRRLRLLLHRLAKLRARVSRLQRVERLAGIGEYVWNLDTGAVWWSPCSYRIFGMDPARGIDVDRALAAIHPEDRELALASVRNLAGGGRPPETILRVVRPDGRVRSIVTTGELSQENGERLVLGFMKDVTELETMRGLLREAERQYRALFEDNPVPMWIFDHERGVLLATNRAAGRQFGYEPEAITGRTLDCIAPEEHLQENGRASWARTWRSGAVITCRHRDGHRMRLALSVQDTTFEERSARLVAAQDVTERERIEDRFALIARATSDAVYDFDLETGTVWWSDSFYHLFGHARGSIELSMAGWAALVHPEDIERVSASMENALAGGADEWQETYRLMRQDGSYAEVTERGLIARGAKGRALRMVGGLVDETERRRHEAGLRLLRRAVESTENGILICDARVPDLPVVYANPAFERMTGYTLAEIRGRNCRLLQRVDREQPGLEAIRLALREAHEARTLLRNYRKDGTLFWNEMYISPVRDERGALTHFVGILNDVSERHRFEEQLAHRATHDELTGLPNRVLLEDRLQQALHLSDRYNTGTAVVFIDLDDFKLINDTLGHDAGDTLLREVATRLQAAVRETDTVSRFGGDEFVAVLSAPHRDDLPSEIVERIQAAFPEPVVVGGVRHVVTASIGYCCYPADGEDTRTLLRHADLAMYQAKLAGRNRAVEYRSEFDANAVERLQLVRHLRDALDNGEFTVLFQPQFGCDGRPLGIEALVRWQHPVRGLLAPAEFIGACEESGLMQQLGRQVLLEAASHHVRLVEAGLSGLRIAVNVSAAQFTEELYTDVEYVVRTLALPRGALELELTESAVMQSPEHAITLMQRLADLGVCFSIDDFGTGYSSLAYLKRFPIDRLKIDRSFVQDLDRNAQDAAICRSIIELAKSLDIGTVAEGVETVQQERWLRDHGCVALQGYLFGRPQRFDALLDDLRARGVEGPITA</sequence>
<dbReference type="Gene3D" id="3.20.20.450">
    <property type="entry name" value="EAL domain"/>
    <property type="match status" value="1"/>
</dbReference>
<name>A0ABQ3C108_9GAMM</name>
<dbReference type="NCBIfam" id="TIGR00229">
    <property type="entry name" value="sensory_box"/>
    <property type="match status" value="4"/>
</dbReference>
<feature type="domain" description="PAS" evidence="1">
    <location>
        <begin position="156"/>
        <end position="212"/>
    </location>
</feature>
<evidence type="ECO:0000259" key="1">
    <source>
        <dbReference type="PROSITE" id="PS50112"/>
    </source>
</evidence>
<dbReference type="CDD" id="cd00130">
    <property type="entry name" value="PAS"/>
    <property type="match status" value="4"/>
</dbReference>
<evidence type="ECO:0000259" key="2">
    <source>
        <dbReference type="PROSITE" id="PS50113"/>
    </source>
</evidence>
<gene>
    <name evidence="5" type="ORF">GCM10008101_17130</name>
</gene>
<dbReference type="PROSITE" id="PS50113">
    <property type="entry name" value="PAC"/>
    <property type="match status" value="2"/>
</dbReference>
<feature type="domain" description="PAS" evidence="1">
    <location>
        <begin position="271"/>
        <end position="343"/>
    </location>
</feature>
<dbReference type="InterPro" id="IPR035919">
    <property type="entry name" value="EAL_sf"/>
</dbReference>
<dbReference type="Gene3D" id="3.30.450.20">
    <property type="entry name" value="PAS domain"/>
    <property type="match status" value="4"/>
</dbReference>
<evidence type="ECO:0000259" key="3">
    <source>
        <dbReference type="PROSITE" id="PS50883"/>
    </source>
</evidence>
<dbReference type="PROSITE" id="PS50883">
    <property type="entry name" value="EAL"/>
    <property type="match status" value="1"/>
</dbReference>
<dbReference type="NCBIfam" id="TIGR00254">
    <property type="entry name" value="GGDEF"/>
    <property type="match status" value="1"/>
</dbReference>
<dbReference type="Pfam" id="PF13188">
    <property type="entry name" value="PAS_8"/>
    <property type="match status" value="1"/>
</dbReference>
<dbReference type="PANTHER" id="PTHR44757:SF2">
    <property type="entry name" value="BIOFILM ARCHITECTURE MAINTENANCE PROTEIN MBAA"/>
    <property type="match status" value="1"/>
</dbReference>